<keyword evidence="2" id="KW-1185">Reference proteome</keyword>
<organism evidence="1 2">
    <name type="scientific">Fusarium longipes</name>
    <dbReference type="NCBI Taxonomy" id="694270"/>
    <lineage>
        <taxon>Eukaryota</taxon>
        <taxon>Fungi</taxon>
        <taxon>Dikarya</taxon>
        <taxon>Ascomycota</taxon>
        <taxon>Pezizomycotina</taxon>
        <taxon>Sordariomycetes</taxon>
        <taxon>Hypocreomycetidae</taxon>
        <taxon>Hypocreales</taxon>
        <taxon>Nectriaceae</taxon>
        <taxon>Fusarium</taxon>
    </lineage>
</organism>
<dbReference type="OrthoDB" id="4777915at2759"/>
<comment type="caution">
    <text evidence="1">The sequence shown here is derived from an EMBL/GenBank/DDBJ whole genome shotgun (WGS) entry which is preliminary data.</text>
</comment>
<dbReference type="STRING" id="694270.A0A395SBU4"/>
<evidence type="ECO:0000313" key="2">
    <source>
        <dbReference type="Proteomes" id="UP000266234"/>
    </source>
</evidence>
<proteinExistence type="predicted"/>
<accession>A0A395SBU4</accession>
<evidence type="ECO:0000313" key="1">
    <source>
        <dbReference type="EMBL" id="RGP69884.1"/>
    </source>
</evidence>
<name>A0A395SBU4_9HYPO</name>
<gene>
    <name evidence="1" type="ORF">FLONG3_7639</name>
</gene>
<dbReference type="EMBL" id="PXOG01000178">
    <property type="protein sequence ID" value="RGP69884.1"/>
    <property type="molecule type" value="Genomic_DNA"/>
</dbReference>
<dbReference type="AlphaFoldDB" id="A0A395SBU4"/>
<reference evidence="1 2" key="1">
    <citation type="journal article" date="2018" name="PLoS Pathog.">
        <title>Evolution of structural diversity of trichothecenes, a family of toxins produced by plant pathogenic and entomopathogenic fungi.</title>
        <authorList>
            <person name="Proctor R.H."/>
            <person name="McCormick S.P."/>
            <person name="Kim H.S."/>
            <person name="Cardoza R.E."/>
            <person name="Stanley A.M."/>
            <person name="Lindo L."/>
            <person name="Kelly A."/>
            <person name="Brown D.W."/>
            <person name="Lee T."/>
            <person name="Vaughan M.M."/>
            <person name="Alexander N.J."/>
            <person name="Busman M."/>
            <person name="Gutierrez S."/>
        </authorList>
    </citation>
    <scope>NUCLEOTIDE SEQUENCE [LARGE SCALE GENOMIC DNA]</scope>
    <source>
        <strain evidence="1 2">NRRL 20695</strain>
    </source>
</reference>
<protein>
    <submittedName>
        <fullName evidence="1">Uncharacterized protein</fullName>
    </submittedName>
</protein>
<dbReference type="Proteomes" id="UP000266234">
    <property type="component" value="Unassembled WGS sequence"/>
</dbReference>
<sequence length="452" mass="53777">MDPNLELYRSLMHLTSTERDRRLEHLPPEEYTRVEVIIEREQEAQKLEDLIAGRDLVQVALNNPSEIKAYLELRYALLGRTTYRRDEARMVERITNDVARTSSILIGSIANFDQFPQPYRLDAWKLVFCDVCYPDGGSILQEVYEERLREEEYETPASQARELVRDKELRKARRNAKWMIPAIERFSDEAQAQVDQEYRQFMEFILQHCQDERMRELVLAPRRYQEVLEHIWKRVSPAPPAWIQKIVETKQKFGFIYYTSREVRQDHGHKWDSVWSDINGHCLPGMVSSHSIHCQGSKNHFALKKLETENWPAFYPNESMAEDDDLRKRFREYREEEGDRLSAGISRNTFIVIPPELTSEENLQRTEGEALDPYWVWAYDPDWDGPEEVVCNGEKYQGRIKVAIWSLNSWFYAARWEGVSLQAMWLKAQQHPEKLWICHTKKMEEWDHEPYI</sequence>